<evidence type="ECO:0000256" key="3">
    <source>
        <dbReference type="ARBA" id="ARBA00022692"/>
    </source>
</evidence>
<dbReference type="GO" id="GO:0005886">
    <property type="term" value="C:plasma membrane"/>
    <property type="evidence" value="ECO:0007669"/>
    <property type="project" value="UniProtKB-SubCell"/>
</dbReference>
<keyword evidence="3 6" id="KW-0812">Transmembrane</keyword>
<accession>A0A1I4QRS2</accession>
<evidence type="ECO:0000256" key="6">
    <source>
        <dbReference type="SAM" id="Phobius"/>
    </source>
</evidence>
<dbReference type="InterPro" id="IPR050638">
    <property type="entry name" value="AA-Vitamin_Transporters"/>
</dbReference>
<dbReference type="InterPro" id="IPR037185">
    <property type="entry name" value="EmrE-like"/>
</dbReference>
<evidence type="ECO:0000313" key="8">
    <source>
        <dbReference type="EMBL" id="SFM42410.1"/>
    </source>
</evidence>
<keyword evidence="2" id="KW-1003">Cell membrane</keyword>
<feature type="transmembrane region" description="Helical" evidence="6">
    <location>
        <begin position="94"/>
        <end position="114"/>
    </location>
</feature>
<dbReference type="PANTHER" id="PTHR32322:SF18">
    <property type="entry name" value="S-ADENOSYLMETHIONINE_S-ADENOSYLHOMOCYSTEINE TRANSPORTER"/>
    <property type="match status" value="1"/>
</dbReference>
<feature type="transmembrane region" description="Helical" evidence="6">
    <location>
        <begin position="213"/>
        <end position="233"/>
    </location>
</feature>
<evidence type="ECO:0000256" key="4">
    <source>
        <dbReference type="ARBA" id="ARBA00022989"/>
    </source>
</evidence>
<dbReference type="RefSeq" id="WP_093392731.1">
    <property type="nucleotide sequence ID" value="NZ_FOUU01000001.1"/>
</dbReference>
<keyword evidence="5 6" id="KW-0472">Membrane</keyword>
<dbReference type="Proteomes" id="UP000199611">
    <property type="component" value="Unassembled WGS sequence"/>
</dbReference>
<evidence type="ECO:0000259" key="7">
    <source>
        <dbReference type="Pfam" id="PF00892"/>
    </source>
</evidence>
<feature type="transmembrane region" description="Helical" evidence="6">
    <location>
        <begin position="35"/>
        <end position="56"/>
    </location>
</feature>
<dbReference type="AlphaFoldDB" id="A0A1I4QRS2"/>
<dbReference type="PANTHER" id="PTHR32322">
    <property type="entry name" value="INNER MEMBRANE TRANSPORTER"/>
    <property type="match status" value="1"/>
</dbReference>
<dbReference type="Pfam" id="PF00892">
    <property type="entry name" value="EamA"/>
    <property type="match status" value="2"/>
</dbReference>
<feature type="transmembrane region" description="Helical" evidence="6">
    <location>
        <begin position="151"/>
        <end position="174"/>
    </location>
</feature>
<gene>
    <name evidence="8" type="ORF">SAMN05660836_00173</name>
</gene>
<reference evidence="8 9" key="1">
    <citation type="submission" date="2016-10" db="EMBL/GenBank/DDBJ databases">
        <authorList>
            <person name="de Groot N.N."/>
        </authorList>
    </citation>
    <scope>NUCLEOTIDE SEQUENCE [LARGE SCALE GENOMIC DNA]</scope>
    <source>
        <strain evidence="8 9">DSM 9990</strain>
    </source>
</reference>
<dbReference type="EMBL" id="FOUU01000001">
    <property type="protein sequence ID" value="SFM42410.1"/>
    <property type="molecule type" value="Genomic_DNA"/>
</dbReference>
<protein>
    <submittedName>
        <fullName evidence="8">Permease of the drug/metabolite transporter (DMT) superfamily</fullName>
    </submittedName>
</protein>
<sequence>MNGNGSAFLALLLAMILWGSSFVAMKIAVLAYPPFVVVFGRLLVASAFFYLILSRIKPRRLPREHLKLMLLMSAFEPCLYFICESYALKYTSASLASLIVSTMPLMVGIAAAFFLGEHISLLTIAGFITAISGVVVLTLAGNPDLHSPNPILGNTLEFLAMIMGTGYTLIVRLLSRDYHPFFMAAVQSFAGSLFFLPLALWQAHTHELRWDPYATGAVVFLGIMVSVIAYGCYNYGVAKTSAARAAAFINLIPVVSVVMGWALLGETLNSTQIFGALLVIAGIMMSQGCREERPERAVGISVIDETSD</sequence>
<evidence type="ECO:0000256" key="1">
    <source>
        <dbReference type="ARBA" id="ARBA00004651"/>
    </source>
</evidence>
<keyword evidence="4 6" id="KW-1133">Transmembrane helix</keyword>
<evidence type="ECO:0000256" key="5">
    <source>
        <dbReference type="ARBA" id="ARBA00023136"/>
    </source>
</evidence>
<feature type="domain" description="EamA" evidence="7">
    <location>
        <begin position="153"/>
        <end position="285"/>
    </location>
</feature>
<evidence type="ECO:0000313" key="9">
    <source>
        <dbReference type="Proteomes" id="UP000199611"/>
    </source>
</evidence>
<dbReference type="STRING" id="39841.SAMN05660836_00173"/>
<dbReference type="OrthoDB" id="5416392at2"/>
<feature type="domain" description="EamA" evidence="7">
    <location>
        <begin position="7"/>
        <end position="138"/>
    </location>
</feature>
<feature type="transmembrane region" description="Helical" evidence="6">
    <location>
        <begin position="68"/>
        <end position="88"/>
    </location>
</feature>
<feature type="transmembrane region" description="Helical" evidence="6">
    <location>
        <begin position="245"/>
        <end position="264"/>
    </location>
</feature>
<proteinExistence type="predicted"/>
<organism evidence="8 9">
    <name type="scientific">Thermodesulforhabdus norvegica</name>
    <dbReference type="NCBI Taxonomy" id="39841"/>
    <lineage>
        <taxon>Bacteria</taxon>
        <taxon>Pseudomonadati</taxon>
        <taxon>Thermodesulfobacteriota</taxon>
        <taxon>Syntrophobacteria</taxon>
        <taxon>Syntrophobacterales</taxon>
        <taxon>Thermodesulforhabdaceae</taxon>
        <taxon>Thermodesulforhabdus</taxon>
    </lineage>
</organism>
<dbReference type="InterPro" id="IPR000620">
    <property type="entry name" value="EamA_dom"/>
</dbReference>
<dbReference type="Gene3D" id="1.10.3730.20">
    <property type="match status" value="1"/>
</dbReference>
<feature type="transmembrane region" description="Helical" evidence="6">
    <location>
        <begin position="121"/>
        <end position="139"/>
    </location>
</feature>
<evidence type="ECO:0000256" key="2">
    <source>
        <dbReference type="ARBA" id="ARBA00022475"/>
    </source>
</evidence>
<dbReference type="SUPFAM" id="SSF103481">
    <property type="entry name" value="Multidrug resistance efflux transporter EmrE"/>
    <property type="match status" value="2"/>
</dbReference>
<feature type="transmembrane region" description="Helical" evidence="6">
    <location>
        <begin position="181"/>
        <end position="201"/>
    </location>
</feature>
<comment type="subcellular location">
    <subcellularLocation>
        <location evidence="1">Cell membrane</location>
        <topology evidence="1">Multi-pass membrane protein</topology>
    </subcellularLocation>
</comment>
<name>A0A1I4QRS2_9BACT</name>
<keyword evidence="9" id="KW-1185">Reference proteome</keyword>